<proteinExistence type="predicted"/>
<organism evidence="1 2">
    <name type="scientific">Magnetospirillum moscoviense</name>
    <dbReference type="NCBI Taxonomy" id="1437059"/>
    <lineage>
        <taxon>Bacteria</taxon>
        <taxon>Pseudomonadati</taxon>
        <taxon>Pseudomonadota</taxon>
        <taxon>Alphaproteobacteria</taxon>
        <taxon>Rhodospirillales</taxon>
        <taxon>Rhodospirillaceae</taxon>
        <taxon>Magnetospirillum</taxon>
    </lineage>
</organism>
<dbReference type="SUPFAM" id="SSF48452">
    <property type="entry name" value="TPR-like"/>
    <property type="match status" value="1"/>
</dbReference>
<dbReference type="OrthoDB" id="7327303at2"/>
<dbReference type="SUPFAM" id="SSF55729">
    <property type="entry name" value="Acyl-CoA N-acyltransferases (Nat)"/>
    <property type="match status" value="1"/>
</dbReference>
<dbReference type="EMBL" id="LWQU01000198">
    <property type="protein sequence ID" value="OAN44352.1"/>
    <property type="molecule type" value="Genomic_DNA"/>
</dbReference>
<dbReference type="Pfam" id="PF13176">
    <property type="entry name" value="TPR_7"/>
    <property type="match status" value="1"/>
</dbReference>
<evidence type="ECO:0000313" key="1">
    <source>
        <dbReference type="EMBL" id="OAN44352.1"/>
    </source>
</evidence>
<keyword evidence="2" id="KW-1185">Reference proteome</keyword>
<name>A0A178M6H8_9PROT</name>
<dbReference type="InterPro" id="IPR016181">
    <property type="entry name" value="Acyl_CoA_acyltransferase"/>
</dbReference>
<dbReference type="Gene3D" id="3.40.630.30">
    <property type="match status" value="1"/>
</dbReference>
<dbReference type="InterPro" id="IPR019734">
    <property type="entry name" value="TPR_rpt"/>
</dbReference>
<sequence length="478" mass="52510">MDAEELYQASRFAEFEQALKILLADPALELTVRTQVAARLGHFYRRCGRWDMAEALYRALEPTIDDRAVCRRILAGILRRGGRPGESAALLEQLLSDSTGTADATFIAYQAALARLADGDPAAAHALLVGLRRLKPDHAPAHWLAGLLECQGRRPGCRIIQALAAPAEFAAQAGSVAWQNSTDWAARWFRWASHPAYMAPETVENCSFVVTHPDGRPVLLVRLWASENGIESGDTAIHLLQAPGVGCSDKVLAAAVGHILDLCKAFGGRPLIADRMAPELGQLGRACLKQGLNAELQIGLTIDLARPVEELWQGLRPSNHALIHRGETSLEMRYLNGDQPDWRLFEDLRQCHYRFVPVPGSEALFFTLPVLRGKIEAGHAELSVALRDGQAVAVVLIVDEGADSHYAVARYPRDLADNSSRFTLWDAILRAKARGQARFHLGEYAFDAAHQGKLRTVADFKAGFTRARICKMAWRVGV</sequence>
<dbReference type="AlphaFoldDB" id="A0A178M6H8"/>
<gene>
    <name evidence="1" type="ORF">A6A05_17570</name>
</gene>
<dbReference type="InterPro" id="IPR011990">
    <property type="entry name" value="TPR-like_helical_dom_sf"/>
</dbReference>
<protein>
    <recommendedName>
        <fullName evidence="3">BioF2-like acetyltransferase domain-containing protein</fullName>
    </recommendedName>
</protein>
<dbReference type="STRING" id="1437059.A6A05_17570"/>
<evidence type="ECO:0008006" key="3">
    <source>
        <dbReference type="Google" id="ProtNLM"/>
    </source>
</evidence>
<dbReference type="Gene3D" id="1.25.40.10">
    <property type="entry name" value="Tetratricopeptide repeat domain"/>
    <property type="match status" value="1"/>
</dbReference>
<comment type="caution">
    <text evidence="1">The sequence shown here is derived from an EMBL/GenBank/DDBJ whole genome shotgun (WGS) entry which is preliminary data.</text>
</comment>
<evidence type="ECO:0000313" key="2">
    <source>
        <dbReference type="Proteomes" id="UP000078543"/>
    </source>
</evidence>
<dbReference type="Proteomes" id="UP000078543">
    <property type="component" value="Unassembled WGS sequence"/>
</dbReference>
<reference evidence="1 2" key="1">
    <citation type="submission" date="2016-04" db="EMBL/GenBank/DDBJ databases">
        <title>Draft genome sequence of freshwater magnetotactic bacteria Magnetospirillum marisnigri SP-1 and Magnetospirillum moscoviense BB-1.</title>
        <authorList>
            <person name="Koziaeva V."/>
            <person name="Dziuba M.V."/>
            <person name="Ivanov T.M."/>
            <person name="Kuznetsov B."/>
            <person name="Grouzdev D.S."/>
        </authorList>
    </citation>
    <scope>NUCLEOTIDE SEQUENCE [LARGE SCALE GENOMIC DNA]</scope>
    <source>
        <strain evidence="1 2">BB-1</strain>
    </source>
</reference>
<accession>A0A178M6H8</accession>
<dbReference type="RefSeq" id="WP_068504621.1">
    <property type="nucleotide sequence ID" value="NZ_LWQU01000198.1"/>
</dbReference>